<sequence>MRKFLVPLCSAALLSLLPLSGRASSGPAAAEPWSDTEAGFPSATQRPEAPQPLSLAAAIERALSAHPRLRAAAFEVEASDGAVRQAALPPNPTLSLEQEDTRRETRTVTVLLSQPLEIGGQRAARTELARRGRDLAQAELDAVRTELRAEVVQAFFAALLAQERVRTAEESLRIAGDGAGATARRVAAGKLSPIDETRARVAVSTARIEWRQAQAEQLAARHALAAAVGMDESAIGALDGRAESLPPLPDAAEIARRMAEAPALRRARLDVEQAQAAYELARTRRIPDVTVSLGAKRSQEIGRSQAVIGVSLPLPLFDRNQGAQREALKRRQAAEQRAEAESQRLRAEVLSAADELRARADEAEALRRDVLPGAREAYIAASRGFELGKFGFLDVLDAQRTWLQARTQLLDALAKAYRGQADLDRRLGAPVQQP</sequence>
<dbReference type="Pfam" id="PF02321">
    <property type="entry name" value="OEP"/>
    <property type="match status" value="2"/>
</dbReference>
<accession>A0A2G9C5L7</accession>
<comment type="caution">
    <text evidence="5">The sequence shown here is derived from an EMBL/GenBank/DDBJ whole genome shotgun (WGS) entry which is preliminary data.</text>
</comment>
<dbReference type="PANTHER" id="PTHR30203">
    <property type="entry name" value="OUTER MEMBRANE CATION EFFLUX PROTEIN"/>
    <property type="match status" value="1"/>
</dbReference>
<evidence type="ECO:0000313" key="5">
    <source>
        <dbReference type="EMBL" id="PIM50839.1"/>
    </source>
</evidence>
<dbReference type="AlphaFoldDB" id="A0A2G9C5L7"/>
<proteinExistence type="inferred from homology"/>
<keyword evidence="6" id="KW-1185">Reference proteome</keyword>
<dbReference type="PANTHER" id="PTHR30203:SF24">
    <property type="entry name" value="BLR4935 PROTEIN"/>
    <property type="match status" value="1"/>
</dbReference>
<feature type="signal peptide" evidence="4">
    <location>
        <begin position="1"/>
        <end position="23"/>
    </location>
</feature>
<dbReference type="GO" id="GO:0015562">
    <property type="term" value="F:efflux transmembrane transporter activity"/>
    <property type="evidence" value="ECO:0007669"/>
    <property type="project" value="InterPro"/>
</dbReference>
<gene>
    <name evidence="5" type="ORF">CS062_22895</name>
</gene>
<dbReference type="RefSeq" id="WP_099864004.1">
    <property type="nucleotide sequence ID" value="NZ_PEOG01000095.1"/>
</dbReference>
<evidence type="ECO:0000256" key="3">
    <source>
        <dbReference type="SAM" id="MobiDB-lite"/>
    </source>
</evidence>
<evidence type="ECO:0000256" key="1">
    <source>
        <dbReference type="ARBA" id="ARBA00007613"/>
    </source>
</evidence>
<evidence type="ECO:0000313" key="6">
    <source>
        <dbReference type="Proteomes" id="UP000231501"/>
    </source>
</evidence>
<feature type="region of interest" description="Disordered" evidence="3">
    <location>
        <begin position="25"/>
        <end position="50"/>
    </location>
</feature>
<evidence type="ECO:0000256" key="2">
    <source>
        <dbReference type="SAM" id="Coils"/>
    </source>
</evidence>
<name>A0A2G9C5L7_9BURK</name>
<keyword evidence="4" id="KW-0732">Signal</keyword>
<feature type="chain" id="PRO_5013654787" description="TolC family protein" evidence="4">
    <location>
        <begin position="24"/>
        <end position="434"/>
    </location>
</feature>
<dbReference type="Gene3D" id="1.20.1600.10">
    <property type="entry name" value="Outer membrane efflux proteins (OEP)"/>
    <property type="match status" value="1"/>
</dbReference>
<reference evidence="5 6" key="1">
    <citation type="submission" date="2017-11" db="EMBL/GenBank/DDBJ databases">
        <title>Draft genome sequence of Mitsuaria sp. HWN-4.</title>
        <authorList>
            <person name="Gundlapally S.R."/>
        </authorList>
    </citation>
    <scope>NUCLEOTIDE SEQUENCE [LARGE SCALE GENOMIC DNA]</scope>
    <source>
        <strain evidence="5 6">HWN-4</strain>
    </source>
</reference>
<dbReference type="Proteomes" id="UP000231501">
    <property type="component" value="Unassembled WGS sequence"/>
</dbReference>
<dbReference type="OrthoDB" id="9791261at2"/>
<feature type="coiled-coil region" evidence="2">
    <location>
        <begin position="323"/>
        <end position="366"/>
    </location>
</feature>
<evidence type="ECO:0000256" key="4">
    <source>
        <dbReference type="SAM" id="SignalP"/>
    </source>
</evidence>
<dbReference type="InterPro" id="IPR003423">
    <property type="entry name" value="OMP_efflux"/>
</dbReference>
<protein>
    <recommendedName>
        <fullName evidence="7">TolC family protein</fullName>
    </recommendedName>
</protein>
<keyword evidence="2" id="KW-0175">Coiled coil</keyword>
<comment type="similarity">
    <text evidence="1">Belongs to the outer membrane factor (OMF) (TC 1.B.17) family.</text>
</comment>
<organism evidence="5 6">
    <name type="scientific">Roseateles chitinivorans</name>
    <dbReference type="NCBI Taxonomy" id="2917965"/>
    <lineage>
        <taxon>Bacteria</taxon>
        <taxon>Pseudomonadati</taxon>
        <taxon>Pseudomonadota</taxon>
        <taxon>Betaproteobacteria</taxon>
        <taxon>Burkholderiales</taxon>
        <taxon>Sphaerotilaceae</taxon>
        <taxon>Roseateles</taxon>
    </lineage>
</organism>
<dbReference type="InterPro" id="IPR010131">
    <property type="entry name" value="MdtP/NodT-like"/>
</dbReference>
<dbReference type="EMBL" id="PEOG01000095">
    <property type="protein sequence ID" value="PIM50839.1"/>
    <property type="molecule type" value="Genomic_DNA"/>
</dbReference>
<dbReference type="SUPFAM" id="SSF56954">
    <property type="entry name" value="Outer membrane efflux proteins (OEP)"/>
    <property type="match status" value="1"/>
</dbReference>
<evidence type="ECO:0008006" key="7">
    <source>
        <dbReference type="Google" id="ProtNLM"/>
    </source>
</evidence>